<dbReference type="EMBL" id="OMOD01000001">
    <property type="protein sequence ID" value="SPF31350.1"/>
    <property type="molecule type" value="Genomic_DNA"/>
</dbReference>
<proteinExistence type="predicted"/>
<organism evidence="1 2">
    <name type="scientific">Candidatus Sulfotelmatobacter kueseliae</name>
    <dbReference type="NCBI Taxonomy" id="2042962"/>
    <lineage>
        <taxon>Bacteria</taxon>
        <taxon>Pseudomonadati</taxon>
        <taxon>Acidobacteriota</taxon>
        <taxon>Terriglobia</taxon>
        <taxon>Terriglobales</taxon>
        <taxon>Candidatus Korobacteraceae</taxon>
        <taxon>Candidatus Sulfotelmatobacter</taxon>
    </lineage>
</organism>
<evidence type="ECO:0000313" key="1">
    <source>
        <dbReference type="EMBL" id="SPF31350.1"/>
    </source>
</evidence>
<gene>
    <name evidence="1" type="ORF">SBA1_10044</name>
</gene>
<dbReference type="AlphaFoldDB" id="A0A2U3JVJ5"/>
<evidence type="ECO:0000313" key="2">
    <source>
        <dbReference type="Proteomes" id="UP000238701"/>
    </source>
</evidence>
<accession>A0A2U3JVJ5</accession>
<sequence length="84" mass="9053">MRTKPDATGSRILHNACTGNAERQLPVVSCRLSQTGLRSQVLGLARGGNNATLQVCESKDLIKCAADRFLKTQDLTPKDLLASE</sequence>
<dbReference type="Proteomes" id="UP000238701">
    <property type="component" value="Unassembled WGS sequence"/>
</dbReference>
<reference evidence="2" key="1">
    <citation type="submission" date="2018-02" db="EMBL/GenBank/DDBJ databases">
        <authorList>
            <person name="Hausmann B."/>
        </authorList>
    </citation>
    <scope>NUCLEOTIDE SEQUENCE [LARGE SCALE GENOMIC DNA]</scope>
    <source>
        <strain evidence="2">Peat soil MAG SbA1</strain>
    </source>
</reference>
<protein>
    <submittedName>
        <fullName evidence="1">Uncharacterized protein</fullName>
    </submittedName>
</protein>
<name>A0A2U3JVJ5_9BACT</name>